<dbReference type="Proteomes" id="UP000790787">
    <property type="component" value="Chromosome 20"/>
</dbReference>
<evidence type="ECO:0000313" key="1">
    <source>
        <dbReference type="Proteomes" id="UP000790787"/>
    </source>
</evidence>
<gene>
    <name evidence="2" type="primary">LOC142174260</name>
</gene>
<protein>
    <submittedName>
        <fullName evidence="2">Uncharacterized protein LOC142174260</fullName>
    </submittedName>
</protein>
<proteinExistence type="predicted"/>
<name>A0AC58TG06_TOBAC</name>
<evidence type="ECO:0000313" key="2">
    <source>
        <dbReference type="RefSeq" id="XP_075096153.1"/>
    </source>
</evidence>
<keyword evidence="1" id="KW-1185">Reference proteome</keyword>
<dbReference type="RefSeq" id="XP_075096153.1">
    <property type="nucleotide sequence ID" value="XM_075240052.1"/>
</dbReference>
<sequence>MNFKFDLGSVSVIPLWITFPGLLLRFWFTKALSKLASVVGKPLYTDKITAEMENVSYARVLVETDISQPLPDSFEMQTKRGVIIQQIEYEWKPKYCCECIRFGHNSNECWLKEVQKKAVEVKVQQRDAGKKKQQHRGTLKWMPKDKSKDDVIQHTRNEGDMQQTNDKGDDKLTDNEKMKGKSILLLDEQFIHCEVQERSSTFKTLITVVYARATIKESWLLSGDFNNVLHTDDRIGAPVTQSEIKGFQDAIITLQLTQLKSLGWFYTWCNKQQLEKRVYNRIDWALENVEWMQKYSHIEADFLNPELKLRTNKNTINSIYTDLGDKVSEPILVEEEFVKFLMKLLQTEDLIKVVTRDEILQAIKDMPHDKAPGVDGQVKDYRPIACCTTMYKIITKVLTARLKPVIGGLIGRSQSAFIEGRSITDNILFTHELFKGYNRKGISPRCVLKVDLRKAYDTVEWCFFRKIAY</sequence>
<organism evidence="1 2">
    <name type="scientific">Nicotiana tabacum</name>
    <name type="common">Common tobacco</name>
    <dbReference type="NCBI Taxonomy" id="4097"/>
    <lineage>
        <taxon>Eukaryota</taxon>
        <taxon>Viridiplantae</taxon>
        <taxon>Streptophyta</taxon>
        <taxon>Embryophyta</taxon>
        <taxon>Tracheophyta</taxon>
        <taxon>Spermatophyta</taxon>
        <taxon>Magnoliopsida</taxon>
        <taxon>eudicotyledons</taxon>
        <taxon>Gunneridae</taxon>
        <taxon>Pentapetalae</taxon>
        <taxon>asterids</taxon>
        <taxon>lamiids</taxon>
        <taxon>Solanales</taxon>
        <taxon>Solanaceae</taxon>
        <taxon>Nicotianoideae</taxon>
        <taxon>Nicotianeae</taxon>
        <taxon>Nicotiana</taxon>
    </lineage>
</organism>
<reference evidence="2" key="2">
    <citation type="submission" date="2025-08" db="UniProtKB">
        <authorList>
            <consortium name="RefSeq"/>
        </authorList>
    </citation>
    <scope>IDENTIFICATION</scope>
    <source>
        <tissue evidence="2">Leaf</tissue>
    </source>
</reference>
<reference evidence="1" key="1">
    <citation type="journal article" date="2014" name="Nat. Commun.">
        <title>The tobacco genome sequence and its comparison with those of tomato and potato.</title>
        <authorList>
            <person name="Sierro N."/>
            <person name="Battey J.N."/>
            <person name="Ouadi S."/>
            <person name="Bakaher N."/>
            <person name="Bovet L."/>
            <person name="Willig A."/>
            <person name="Goepfert S."/>
            <person name="Peitsch M.C."/>
            <person name="Ivanov N.V."/>
        </authorList>
    </citation>
    <scope>NUCLEOTIDE SEQUENCE [LARGE SCALE GENOMIC DNA]</scope>
</reference>
<accession>A0AC58TG06</accession>